<evidence type="ECO:0000256" key="6">
    <source>
        <dbReference type="ARBA" id="ARBA00023136"/>
    </source>
</evidence>
<keyword evidence="3" id="KW-1003">Cell membrane</keyword>
<gene>
    <name evidence="9" type="ORF">H072_226</name>
</gene>
<reference evidence="9 10" key="1">
    <citation type="journal article" date="2013" name="PLoS Genet.">
        <title>Genomic mechanisms accounting for the adaptation to parasitism in nematode-trapping fungi.</title>
        <authorList>
            <person name="Meerupati T."/>
            <person name="Andersson K.M."/>
            <person name="Friman E."/>
            <person name="Kumar D."/>
            <person name="Tunlid A."/>
            <person name="Ahren D."/>
        </authorList>
    </citation>
    <scope>NUCLEOTIDE SEQUENCE [LARGE SCALE GENOMIC DNA]</scope>
    <source>
        <strain evidence="9 10">CBS 200.50</strain>
    </source>
</reference>
<comment type="caution">
    <text evidence="9">The sequence shown here is derived from an EMBL/GenBank/DDBJ whole genome shotgun (WGS) entry which is preliminary data.</text>
</comment>
<dbReference type="AlphaFoldDB" id="S8CDF3"/>
<keyword evidence="4 8" id="KW-0812">Transmembrane</keyword>
<evidence type="ECO:0000256" key="1">
    <source>
        <dbReference type="ARBA" id="ARBA00004651"/>
    </source>
</evidence>
<dbReference type="OrthoDB" id="2119662at2759"/>
<feature type="transmembrane region" description="Helical" evidence="8">
    <location>
        <begin position="158"/>
        <end position="178"/>
    </location>
</feature>
<protein>
    <submittedName>
        <fullName evidence="9">Uncharacterized protein</fullName>
    </submittedName>
</protein>
<feature type="transmembrane region" description="Helical" evidence="8">
    <location>
        <begin position="124"/>
        <end position="146"/>
    </location>
</feature>
<evidence type="ECO:0000256" key="7">
    <source>
        <dbReference type="SAM" id="MobiDB-lite"/>
    </source>
</evidence>
<dbReference type="PANTHER" id="PTHR43549:SF2">
    <property type="entry name" value="MULTIDRUG RESISTANCE PROTEIN NORM-RELATED"/>
    <property type="match status" value="1"/>
</dbReference>
<dbReference type="InterPro" id="IPR052031">
    <property type="entry name" value="Membrane_Transporter-Flippase"/>
</dbReference>
<dbReference type="eggNOG" id="ENOG502RBVG">
    <property type="taxonomic scope" value="Eukaryota"/>
</dbReference>
<evidence type="ECO:0000313" key="9">
    <source>
        <dbReference type="EMBL" id="EPS45727.1"/>
    </source>
</evidence>
<comment type="subcellular location">
    <subcellularLocation>
        <location evidence="1">Cell membrane</location>
        <topology evidence="1">Multi-pass membrane protein</topology>
    </subcellularLocation>
</comment>
<evidence type="ECO:0000256" key="3">
    <source>
        <dbReference type="ARBA" id="ARBA00022475"/>
    </source>
</evidence>
<dbReference type="EMBL" id="AQGS01000003">
    <property type="protein sequence ID" value="EPS45727.1"/>
    <property type="molecule type" value="Genomic_DNA"/>
</dbReference>
<sequence length="514" mass="57419">MDDTKRNELQATDDIDRDEEVREQELRGVDEEEARAVWWSRERYFGSILFNVCTFLLPALYGTLSKLWVANIDGSMVATTDAYTYIGVFAEVINEGLPRGVYAVIGDRSTRSLTSRVNMTYTLIYTQTLLGLLLSVIFCSAAASFANSFVPEEIRQASLTYVRISSFSTLFSAISAAVSAATRALDRPDVPLGISAAATFLNIILDLALISTVRPNKHSSPTVNTQAGIRLACDGCGALAGLLYFIAISRKTVSTTPVGLKLVTKPSWIALKQLLRAGVFTFAESAVRNALYLWLISNIVSMGNNYATAWGVFNTIRWGLIMVPVQALEASAVTFVGHKWGKWRAKVGWQLRRAKASWLDIYRIVTPAMRSFAIVFFVEILLFIVLAYTGGVRSFAYYLSNSDTVAKTTEIMWKSIEWCYIFYALSTQMATVLLATQPRWYLYQSLGSNILYVLPWCIAITKIDMNEDNAWLYHRWIFGGSLVVSFGIILFVDAVWALWLRSGRSEMAPIQESI</sequence>
<feature type="transmembrane region" description="Helical" evidence="8">
    <location>
        <begin position="190"/>
        <end position="210"/>
    </location>
</feature>
<feature type="transmembrane region" description="Helical" evidence="8">
    <location>
        <begin position="372"/>
        <end position="391"/>
    </location>
</feature>
<name>S8CDF3_DACHA</name>
<keyword evidence="5 8" id="KW-1133">Transmembrane helix</keyword>
<dbReference type="STRING" id="1284197.S8CDF3"/>
<keyword evidence="10" id="KW-1185">Reference proteome</keyword>
<evidence type="ECO:0000256" key="2">
    <source>
        <dbReference type="ARBA" id="ARBA00022448"/>
    </source>
</evidence>
<feature type="transmembrane region" description="Helical" evidence="8">
    <location>
        <begin position="411"/>
        <end position="434"/>
    </location>
</feature>
<dbReference type="Proteomes" id="UP000015100">
    <property type="component" value="Unassembled WGS sequence"/>
</dbReference>
<feature type="transmembrane region" description="Helical" evidence="8">
    <location>
        <begin position="44"/>
        <end position="64"/>
    </location>
</feature>
<accession>S8CDF3</accession>
<organism evidence="9 10">
    <name type="scientific">Dactylellina haptotyla (strain CBS 200.50)</name>
    <name type="common">Nematode-trapping fungus</name>
    <name type="synonym">Monacrosporium haptotylum</name>
    <dbReference type="NCBI Taxonomy" id="1284197"/>
    <lineage>
        <taxon>Eukaryota</taxon>
        <taxon>Fungi</taxon>
        <taxon>Dikarya</taxon>
        <taxon>Ascomycota</taxon>
        <taxon>Pezizomycotina</taxon>
        <taxon>Orbiliomycetes</taxon>
        <taxon>Orbiliales</taxon>
        <taxon>Orbiliaceae</taxon>
        <taxon>Dactylellina</taxon>
    </lineage>
</organism>
<keyword evidence="6 8" id="KW-0472">Membrane</keyword>
<evidence type="ECO:0000313" key="10">
    <source>
        <dbReference type="Proteomes" id="UP000015100"/>
    </source>
</evidence>
<feature type="transmembrane region" description="Helical" evidence="8">
    <location>
        <begin position="473"/>
        <end position="499"/>
    </location>
</feature>
<feature type="transmembrane region" description="Helical" evidence="8">
    <location>
        <begin position="441"/>
        <end position="461"/>
    </location>
</feature>
<dbReference type="GO" id="GO:0005886">
    <property type="term" value="C:plasma membrane"/>
    <property type="evidence" value="ECO:0007669"/>
    <property type="project" value="UniProtKB-SubCell"/>
</dbReference>
<evidence type="ECO:0000256" key="8">
    <source>
        <dbReference type="SAM" id="Phobius"/>
    </source>
</evidence>
<evidence type="ECO:0000256" key="4">
    <source>
        <dbReference type="ARBA" id="ARBA00022692"/>
    </source>
</evidence>
<evidence type="ECO:0000256" key="5">
    <source>
        <dbReference type="ARBA" id="ARBA00022989"/>
    </source>
</evidence>
<proteinExistence type="predicted"/>
<reference evidence="10" key="2">
    <citation type="submission" date="2013-04" db="EMBL/GenBank/DDBJ databases">
        <title>Genomic mechanisms accounting for the adaptation to parasitism in nematode-trapping fungi.</title>
        <authorList>
            <person name="Ahren D.G."/>
        </authorList>
    </citation>
    <scope>NUCLEOTIDE SEQUENCE [LARGE SCALE GENOMIC DNA]</scope>
    <source>
        <strain evidence="10">CBS 200.50</strain>
    </source>
</reference>
<feature type="region of interest" description="Disordered" evidence="7">
    <location>
        <begin position="1"/>
        <end position="26"/>
    </location>
</feature>
<dbReference type="OMA" id="CYIFYAM"/>
<dbReference type="HOGENOM" id="CLU_030965_1_0_1"/>
<keyword evidence="2" id="KW-0813">Transport</keyword>
<dbReference type="PANTHER" id="PTHR43549">
    <property type="entry name" value="MULTIDRUG RESISTANCE PROTEIN YPNP-RELATED"/>
    <property type="match status" value="1"/>
</dbReference>